<dbReference type="InterPro" id="IPR001453">
    <property type="entry name" value="MoaB/Mog_dom"/>
</dbReference>
<feature type="domain" description="MoaB/Mog" evidence="1">
    <location>
        <begin position="5"/>
        <end position="165"/>
    </location>
</feature>
<dbReference type="Pfam" id="PF00994">
    <property type="entry name" value="MoCF_biosynth"/>
    <property type="match status" value="1"/>
</dbReference>
<evidence type="ECO:0000313" key="2">
    <source>
        <dbReference type="EMBL" id="SDK83017.1"/>
    </source>
</evidence>
<evidence type="ECO:0000259" key="1">
    <source>
        <dbReference type="SMART" id="SM00852"/>
    </source>
</evidence>
<dbReference type="PANTHER" id="PTHR13939:SF0">
    <property type="entry name" value="NMN AMIDOHYDROLASE-LIKE PROTEIN YFAY"/>
    <property type="match status" value="1"/>
</dbReference>
<dbReference type="SMART" id="SM00852">
    <property type="entry name" value="MoCF_biosynth"/>
    <property type="match status" value="1"/>
</dbReference>
<dbReference type="OrthoDB" id="9801454at2"/>
<dbReference type="EMBL" id="FNFX01000005">
    <property type="protein sequence ID" value="SDK83017.1"/>
    <property type="molecule type" value="Genomic_DNA"/>
</dbReference>
<dbReference type="PANTHER" id="PTHR13939">
    <property type="entry name" value="NICOTINAMIDE-NUCLEOTIDE AMIDOHYDROLASE PNCC"/>
    <property type="match status" value="1"/>
</dbReference>
<dbReference type="InterPro" id="IPR036425">
    <property type="entry name" value="MoaB/Mog-like_dom_sf"/>
</dbReference>
<dbReference type="CDD" id="cd00885">
    <property type="entry name" value="cinA"/>
    <property type="match status" value="1"/>
</dbReference>
<reference evidence="3" key="1">
    <citation type="submission" date="2016-10" db="EMBL/GenBank/DDBJ databases">
        <authorList>
            <person name="Varghese N."/>
            <person name="Submissions S."/>
        </authorList>
    </citation>
    <scope>NUCLEOTIDE SEQUENCE [LARGE SCALE GENOMIC DNA]</scope>
    <source>
        <strain evidence="3">CBMB127</strain>
    </source>
</reference>
<dbReference type="InterPro" id="IPR050101">
    <property type="entry name" value="CinA"/>
</dbReference>
<gene>
    <name evidence="2" type="ORF">SAMN05192566_2600</name>
</gene>
<organism evidence="2 3">
    <name type="scientific">Methylophilus rhizosphaerae</name>
    <dbReference type="NCBI Taxonomy" id="492660"/>
    <lineage>
        <taxon>Bacteria</taxon>
        <taxon>Pseudomonadati</taxon>
        <taxon>Pseudomonadota</taxon>
        <taxon>Betaproteobacteria</taxon>
        <taxon>Nitrosomonadales</taxon>
        <taxon>Methylophilaceae</taxon>
        <taxon>Methylophilus</taxon>
    </lineage>
</organism>
<dbReference type="AlphaFoldDB" id="A0A1G9F3T3"/>
<dbReference type="RefSeq" id="WP_091472775.1">
    <property type="nucleotide sequence ID" value="NZ_FNFX01000005.1"/>
</dbReference>
<dbReference type="STRING" id="492660.SAMN05192566_2600"/>
<dbReference type="SUPFAM" id="SSF53218">
    <property type="entry name" value="Molybdenum cofactor biosynthesis proteins"/>
    <property type="match status" value="1"/>
</dbReference>
<protein>
    <submittedName>
        <fullName evidence="2">Predicted nucleotide-utilizing enzyme</fullName>
    </submittedName>
</protein>
<name>A0A1G9F3T3_9PROT</name>
<sequence length="246" mass="27087">MQSFGIYIIGDEILSGKRQDAHLSKVISLLSARGLSLNWAYFIGDSPSEITHHLKTSMTRGDVAFSFGGIGATPDDHTRQCAAEAAGVPIARHAGAVANIEARYGEGAYPKRVLMADFPQGCELIPNPVNQVAGFSIHQHYFVPGFPEMAHPMVEWVLDTYYSHLFHTRDYLEQAIVVTEAGESDLIDLMNDLLARYPTLKLFSLPRINQRRTTEVGLKGESLLVRQAISDLKAGVSALGYPWTDI</sequence>
<keyword evidence="3" id="KW-1185">Reference proteome</keyword>
<dbReference type="Gene3D" id="3.40.980.10">
    <property type="entry name" value="MoaB/Mog-like domain"/>
    <property type="match status" value="1"/>
</dbReference>
<evidence type="ECO:0000313" key="3">
    <source>
        <dbReference type="Proteomes" id="UP000198629"/>
    </source>
</evidence>
<dbReference type="Proteomes" id="UP000198629">
    <property type="component" value="Unassembled WGS sequence"/>
</dbReference>
<proteinExistence type="predicted"/>
<accession>A0A1G9F3T3</accession>